<dbReference type="PROSITE" id="PS50110">
    <property type="entry name" value="RESPONSE_REGULATORY"/>
    <property type="match status" value="1"/>
</dbReference>
<dbReference type="SUPFAM" id="SSF52172">
    <property type="entry name" value="CheY-like"/>
    <property type="match status" value="1"/>
</dbReference>
<sequence length="367" mass="39559">MHKQVLVVEDDPISQDLIRLLCEAKGYRVDVACDGFLGLRLLSEAGHRLALVDYHLPEMDGYALARLMREIGDRGGEPLRLIAMTSDKDGLAARRGADKLFDAVLPKPLDPEALLGSLEPHSRLSDRAADTSICMESLGGGGNAGDLLDIASVLWRRRGLKGRPTIVAFPAATTEQAEALSQCFDLAASPDKADLVLVLNEGGLEGLAQHRRSSASQLIPSADLSGHLQGSCDTHFKIDDPASWSMVAEAQLSFAMQRSRLIKPISSFDPISWRLMSLLVTAGKEIVIQMNRGDSASEYVTGYSGEELTAAIVRLELLGFVSCRHCESGVNIAVSPRGVSAVTNDETLKRIEATVDRDTFVRVLGPG</sequence>
<keyword evidence="3" id="KW-0804">Transcription</keyword>
<proteinExistence type="predicted"/>
<organism evidence="6 7">
    <name type="scientific">Methylobacterium iners</name>
    <dbReference type="NCBI Taxonomy" id="418707"/>
    <lineage>
        <taxon>Bacteria</taxon>
        <taxon>Pseudomonadati</taxon>
        <taxon>Pseudomonadota</taxon>
        <taxon>Alphaproteobacteria</taxon>
        <taxon>Hyphomicrobiales</taxon>
        <taxon>Methylobacteriaceae</taxon>
        <taxon>Methylobacterium</taxon>
    </lineage>
</organism>
<keyword evidence="1 4" id="KW-0597">Phosphoprotein</keyword>
<dbReference type="GO" id="GO:0016301">
    <property type="term" value="F:kinase activity"/>
    <property type="evidence" value="ECO:0007669"/>
    <property type="project" value="UniProtKB-KW"/>
</dbReference>
<feature type="domain" description="Response regulatory" evidence="5">
    <location>
        <begin position="4"/>
        <end position="122"/>
    </location>
</feature>
<evidence type="ECO:0000256" key="3">
    <source>
        <dbReference type="ARBA" id="ARBA00023163"/>
    </source>
</evidence>
<reference evidence="6" key="2">
    <citation type="submission" date="2021-08" db="EMBL/GenBank/DDBJ databases">
        <authorList>
            <person name="Tani A."/>
            <person name="Ola A."/>
            <person name="Ogura Y."/>
            <person name="Katsura K."/>
            <person name="Hayashi T."/>
        </authorList>
    </citation>
    <scope>NUCLEOTIDE SEQUENCE</scope>
    <source>
        <strain evidence="6">DSM 19015</strain>
    </source>
</reference>
<dbReference type="SMART" id="SM00448">
    <property type="entry name" value="REC"/>
    <property type="match status" value="1"/>
</dbReference>
<dbReference type="Proteomes" id="UP001055125">
    <property type="component" value="Unassembled WGS sequence"/>
</dbReference>
<dbReference type="Pfam" id="PF00072">
    <property type="entry name" value="Response_reg"/>
    <property type="match status" value="1"/>
</dbReference>
<dbReference type="InterPro" id="IPR011006">
    <property type="entry name" value="CheY-like_superfamily"/>
</dbReference>
<comment type="caution">
    <text evidence="6">The sequence shown here is derived from an EMBL/GenBank/DDBJ whole genome shotgun (WGS) entry which is preliminary data.</text>
</comment>
<keyword evidence="2" id="KW-0805">Transcription regulation</keyword>
<reference evidence="6" key="1">
    <citation type="journal article" date="2021" name="Front. Microbiol.">
        <title>Comprehensive Comparative Genomics and Phenotyping of Methylobacterium Species.</title>
        <authorList>
            <person name="Alessa O."/>
            <person name="Ogura Y."/>
            <person name="Fujitani Y."/>
            <person name="Takami H."/>
            <person name="Hayashi T."/>
            <person name="Sahin N."/>
            <person name="Tani A."/>
        </authorList>
    </citation>
    <scope>NUCLEOTIDE SEQUENCE</scope>
    <source>
        <strain evidence="6">DSM 19015</strain>
    </source>
</reference>
<evidence type="ECO:0000256" key="4">
    <source>
        <dbReference type="PROSITE-ProRule" id="PRU00169"/>
    </source>
</evidence>
<keyword evidence="6" id="KW-0808">Transferase</keyword>
<keyword evidence="7" id="KW-1185">Reference proteome</keyword>
<evidence type="ECO:0000313" key="7">
    <source>
        <dbReference type="Proteomes" id="UP001055125"/>
    </source>
</evidence>
<evidence type="ECO:0000259" key="5">
    <source>
        <dbReference type="PROSITE" id="PS50110"/>
    </source>
</evidence>
<name>A0ABQ4S0Z8_9HYPH</name>
<accession>A0ABQ4S0Z8</accession>
<evidence type="ECO:0000313" key="6">
    <source>
        <dbReference type="EMBL" id="GJD95852.1"/>
    </source>
</evidence>
<dbReference type="RefSeq" id="WP_238244986.1">
    <property type="nucleotide sequence ID" value="NZ_BPQP01000048.1"/>
</dbReference>
<feature type="modified residue" description="4-aspartylphosphate" evidence="4">
    <location>
        <position position="53"/>
    </location>
</feature>
<keyword evidence="6" id="KW-0418">Kinase</keyword>
<dbReference type="Gene3D" id="3.40.50.2300">
    <property type="match status" value="1"/>
</dbReference>
<dbReference type="CDD" id="cd17546">
    <property type="entry name" value="REC_hyHK_CKI1_RcsC-like"/>
    <property type="match status" value="1"/>
</dbReference>
<evidence type="ECO:0000256" key="2">
    <source>
        <dbReference type="ARBA" id="ARBA00023015"/>
    </source>
</evidence>
<dbReference type="PANTHER" id="PTHR44591">
    <property type="entry name" value="STRESS RESPONSE REGULATOR PROTEIN 1"/>
    <property type="match status" value="1"/>
</dbReference>
<evidence type="ECO:0000256" key="1">
    <source>
        <dbReference type="ARBA" id="ARBA00022553"/>
    </source>
</evidence>
<dbReference type="EMBL" id="BPQP01000048">
    <property type="protein sequence ID" value="GJD95852.1"/>
    <property type="molecule type" value="Genomic_DNA"/>
</dbReference>
<protein>
    <submittedName>
        <fullName evidence="6">Sensor histidine kinase RcsC</fullName>
    </submittedName>
</protein>
<dbReference type="InterPro" id="IPR050595">
    <property type="entry name" value="Bact_response_regulator"/>
</dbReference>
<dbReference type="InterPro" id="IPR001789">
    <property type="entry name" value="Sig_transdc_resp-reg_receiver"/>
</dbReference>
<dbReference type="PANTHER" id="PTHR44591:SF3">
    <property type="entry name" value="RESPONSE REGULATORY DOMAIN-CONTAINING PROTEIN"/>
    <property type="match status" value="1"/>
</dbReference>
<gene>
    <name evidence="6" type="primary">rcsC_26</name>
    <name evidence="6" type="ORF">OCOJLMKI_3068</name>
</gene>